<keyword evidence="9 10" id="KW-0472">Membrane</keyword>
<reference evidence="14" key="1">
    <citation type="submission" date="2022-07" db="EMBL/GenBank/DDBJ databases">
        <title>Alkalimarinus sp. nov., isolated from gut of a Alitta virens.</title>
        <authorList>
            <person name="Yang A.I."/>
            <person name="Shin N.-R."/>
        </authorList>
    </citation>
    <scope>NUCLEOTIDE SEQUENCE</scope>
    <source>
        <strain evidence="14">FA028</strain>
    </source>
</reference>
<gene>
    <name evidence="14" type="primary">gspK</name>
    <name evidence="14" type="ORF">NNL22_06510</name>
</gene>
<feature type="domain" description="T2SS protein K second SAM-like" evidence="12">
    <location>
        <begin position="225"/>
        <end position="283"/>
    </location>
</feature>
<feature type="domain" description="T2SS protein K first SAM-like" evidence="13">
    <location>
        <begin position="117"/>
        <end position="219"/>
    </location>
</feature>
<sequence length="338" mass="37637">MSVKVLDTHGTPPQRQKGVALMMVLFVFALVTILAGGMISRQSLFIQKTSNTLIQSQAYELALGAEQLGRQFLYADWNEDKKASVFKDDASETWGVAAVGFPVDYGIIEAQIDDLQGKLNINSLINTDGSKDQVAIERFTNLFIVLNIQELRVEKIIDWIDENNEADGAEGAEENDYLIRETPYRTGNQPFVSISELMLIDGMTEKIYAQLLPHVTVLPVSVKAVNVNTCTKEVYRSLAKGKTLSDEEGQAIIDYRDDEPFKKLEDFKALPEYAGLELPGAFSINSEYFVVSSRVTLSGRVSRLASVLHRDKADGKLTLLSRDQGQKYIITKDMIVAQ</sequence>
<keyword evidence="7" id="KW-0653">Protein transport</keyword>
<dbReference type="PIRSF" id="PIRSF002786">
    <property type="entry name" value="XcpX"/>
    <property type="match status" value="1"/>
</dbReference>
<protein>
    <recommendedName>
        <fullName evidence="10">Type II secretion system protein K</fullName>
    </recommendedName>
</protein>
<dbReference type="InterPro" id="IPR005628">
    <property type="entry name" value="GspK"/>
</dbReference>
<evidence type="ECO:0000313" key="15">
    <source>
        <dbReference type="Proteomes" id="UP001164472"/>
    </source>
</evidence>
<dbReference type="Proteomes" id="UP001164472">
    <property type="component" value="Chromosome"/>
</dbReference>
<dbReference type="GO" id="GO:0005886">
    <property type="term" value="C:plasma membrane"/>
    <property type="evidence" value="ECO:0007669"/>
    <property type="project" value="UniProtKB-SubCell"/>
</dbReference>
<dbReference type="InterPro" id="IPR049179">
    <property type="entry name" value="T2SSK_SAM-like_2nd"/>
</dbReference>
<dbReference type="Pfam" id="PF03934">
    <property type="entry name" value="T2SSK"/>
    <property type="match status" value="1"/>
</dbReference>
<dbReference type="PANTHER" id="PTHR38831">
    <property type="entry name" value="TYPE II SECRETION SYSTEM PROTEIN K"/>
    <property type="match status" value="1"/>
</dbReference>
<evidence type="ECO:0000256" key="9">
    <source>
        <dbReference type="ARBA" id="ARBA00023136"/>
    </source>
</evidence>
<dbReference type="EMBL" id="CP101527">
    <property type="protein sequence ID" value="UZW76228.1"/>
    <property type="molecule type" value="Genomic_DNA"/>
</dbReference>
<keyword evidence="6 11" id="KW-0812">Transmembrane</keyword>
<dbReference type="Gene3D" id="1.10.40.60">
    <property type="entry name" value="EpsJ-like"/>
    <property type="match status" value="2"/>
</dbReference>
<dbReference type="SUPFAM" id="SSF158544">
    <property type="entry name" value="GspK insert domain-like"/>
    <property type="match status" value="1"/>
</dbReference>
<comment type="similarity">
    <text evidence="2 10">Belongs to the GSP K family.</text>
</comment>
<evidence type="ECO:0000256" key="5">
    <source>
        <dbReference type="ARBA" id="ARBA00022519"/>
    </source>
</evidence>
<evidence type="ECO:0000256" key="6">
    <source>
        <dbReference type="ARBA" id="ARBA00022692"/>
    </source>
</evidence>
<dbReference type="KEGG" id="asem:NNL22_06510"/>
<evidence type="ECO:0000256" key="2">
    <source>
        <dbReference type="ARBA" id="ARBA00007246"/>
    </source>
</evidence>
<evidence type="ECO:0000256" key="4">
    <source>
        <dbReference type="ARBA" id="ARBA00022475"/>
    </source>
</evidence>
<dbReference type="Gene3D" id="3.30.1300.30">
    <property type="entry name" value="GSPII I/J protein-like"/>
    <property type="match status" value="1"/>
</dbReference>
<evidence type="ECO:0000256" key="7">
    <source>
        <dbReference type="ARBA" id="ARBA00022927"/>
    </source>
</evidence>
<evidence type="ECO:0000256" key="3">
    <source>
        <dbReference type="ARBA" id="ARBA00022448"/>
    </source>
</evidence>
<evidence type="ECO:0000259" key="13">
    <source>
        <dbReference type="Pfam" id="PF21687"/>
    </source>
</evidence>
<evidence type="ECO:0000256" key="1">
    <source>
        <dbReference type="ARBA" id="ARBA00004533"/>
    </source>
</evidence>
<dbReference type="PANTHER" id="PTHR38831:SF1">
    <property type="entry name" value="TYPE II SECRETION SYSTEM PROTEIN K-RELATED"/>
    <property type="match status" value="1"/>
</dbReference>
<keyword evidence="15" id="KW-1185">Reference proteome</keyword>
<dbReference type="InterPro" id="IPR049031">
    <property type="entry name" value="T2SSK_SAM-like_1st"/>
</dbReference>
<keyword evidence="8 11" id="KW-1133">Transmembrane helix</keyword>
<keyword evidence="3 10" id="KW-0813">Transport</keyword>
<evidence type="ECO:0000256" key="8">
    <source>
        <dbReference type="ARBA" id="ARBA00022989"/>
    </source>
</evidence>
<dbReference type="GO" id="GO:0009306">
    <property type="term" value="P:protein secretion"/>
    <property type="evidence" value="ECO:0007669"/>
    <property type="project" value="InterPro"/>
</dbReference>
<dbReference type="InterPro" id="IPR045584">
    <property type="entry name" value="Pilin-like"/>
</dbReference>
<keyword evidence="5 10" id="KW-0997">Cell inner membrane</keyword>
<evidence type="ECO:0000313" key="14">
    <source>
        <dbReference type="EMBL" id="UZW76228.1"/>
    </source>
</evidence>
<dbReference type="InterPro" id="IPR038072">
    <property type="entry name" value="GspK_central_sf"/>
</dbReference>
<dbReference type="AlphaFoldDB" id="A0A9E8HKB3"/>
<evidence type="ECO:0000259" key="12">
    <source>
        <dbReference type="Pfam" id="PF03934"/>
    </source>
</evidence>
<dbReference type="NCBIfam" id="NF037980">
    <property type="entry name" value="T2SS_GspK"/>
    <property type="match status" value="1"/>
</dbReference>
<dbReference type="RefSeq" id="WP_251812136.1">
    <property type="nucleotide sequence ID" value="NZ_CP101527.1"/>
</dbReference>
<name>A0A9E8HKB3_9ALTE</name>
<dbReference type="Pfam" id="PF21687">
    <property type="entry name" value="T2SSK_1st"/>
    <property type="match status" value="1"/>
</dbReference>
<accession>A0A9E8HKB3</accession>
<evidence type="ECO:0000256" key="10">
    <source>
        <dbReference type="PIRNR" id="PIRNR002786"/>
    </source>
</evidence>
<proteinExistence type="inferred from homology"/>
<comment type="subcellular location">
    <subcellularLocation>
        <location evidence="1 10">Cell inner membrane</location>
    </subcellularLocation>
</comment>
<organism evidence="14 15">
    <name type="scientific">Alkalimarinus sediminis</name>
    <dbReference type="NCBI Taxonomy" id="1632866"/>
    <lineage>
        <taxon>Bacteria</taxon>
        <taxon>Pseudomonadati</taxon>
        <taxon>Pseudomonadota</taxon>
        <taxon>Gammaproteobacteria</taxon>
        <taxon>Alteromonadales</taxon>
        <taxon>Alteromonadaceae</taxon>
        <taxon>Alkalimarinus</taxon>
    </lineage>
</organism>
<feature type="transmembrane region" description="Helical" evidence="11">
    <location>
        <begin position="20"/>
        <end position="39"/>
    </location>
</feature>
<evidence type="ECO:0000256" key="11">
    <source>
        <dbReference type="SAM" id="Phobius"/>
    </source>
</evidence>
<dbReference type="SUPFAM" id="SSF54523">
    <property type="entry name" value="Pili subunits"/>
    <property type="match status" value="1"/>
</dbReference>
<keyword evidence="4 10" id="KW-1003">Cell membrane</keyword>